<evidence type="ECO:0000313" key="11">
    <source>
        <dbReference type="Proteomes" id="UP000001903"/>
    </source>
</evidence>
<dbReference type="PANTHER" id="PTHR30038:SF7">
    <property type="entry name" value="TUNGSTEN-CONTAINING GLYCERALDEHYDE-3-PHOSPHATE:FERREDOXIN OXIDOREDUCTASE"/>
    <property type="match status" value="1"/>
</dbReference>
<dbReference type="Pfam" id="PF02730">
    <property type="entry name" value="AFOR_N"/>
    <property type="match status" value="1"/>
</dbReference>
<dbReference type="AlphaFoldDB" id="D2RZZ6"/>
<dbReference type="InterPro" id="IPR051919">
    <property type="entry name" value="W-dependent_AOR"/>
</dbReference>
<dbReference type="GO" id="GO:0033726">
    <property type="term" value="F:aldehyde ferredoxin oxidoreductase activity"/>
    <property type="evidence" value="ECO:0007669"/>
    <property type="project" value="UniProtKB-EC"/>
</dbReference>
<evidence type="ECO:0000259" key="9">
    <source>
        <dbReference type="SMART" id="SM00790"/>
    </source>
</evidence>
<dbReference type="InterPro" id="IPR036021">
    <property type="entry name" value="Tungsten_al_ferr_oxy-like_C"/>
</dbReference>
<dbReference type="InterPro" id="IPR013983">
    <property type="entry name" value="Ald_Fedxn_OxRdtase_N"/>
</dbReference>
<dbReference type="EMBL" id="CP001861">
    <property type="protein sequence ID" value="ADB62693.1"/>
    <property type="molecule type" value="Genomic_DNA"/>
</dbReference>
<dbReference type="Gene3D" id="1.10.599.10">
    <property type="entry name" value="Aldehyde Ferredoxin Oxidoreductase Protein, subunit A, domain 3"/>
    <property type="match status" value="1"/>
</dbReference>
<evidence type="ECO:0000256" key="6">
    <source>
        <dbReference type="ARBA" id="ARBA00023004"/>
    </source>
</evidence>
<dbReference type="Gene3D" id="3.60.9.10">
    <property type="entry name" value="Aldehyde ferredoxin oxidoreductase, N-terminal domain"/>
    <property type="match status" value="1"/>
</dbReference>
<dbReference type="RefSeq" id="WP_012944937.1">
    <property type="nucleotide sequence ID" value="NC_013744.1"/>
</dbReference>
<evidence type="ECO:0000256" key="7">
    <source>
        <dbReference type="ARBA" id="ARBA00023014"/>
    </source>
</evidence>
<evidence type="ECO:0000256" key="3">
    <source>
        <dbReference type="ARBA" id="ARBA00022485"/>
    </source>
</evidence>
<evidence type="ECO:0000256" key="4">
    <source>
        <dbReference type="ARBA" id="ARBA00022723"/>
    </source>
</evidence>
<dbReference type="InterPro" id="IPR001203">
    <property type="entry name" value="OxRdtase_Ald_Fedxn_C"/>
</dbReference>
<dbReference type="GO" id="GO:0051539">
    <property type="term" value="F:4 iron, 4 sulfur cluster binding"/>
    <property type="evidence" value="ECO:0007669"/>
    <property type="project" value="UniProtKB-KW"/>
</dbReference>
<sequence>MLHASGPLLSIDVGRREYEVEEIDDVLEAYVGGRGLGTKLAHDRTPFDADPLGPENRLYLTSGPMQHSQMSFTGRMNITSVSPLTDGLASTNAGGFLSRNFTSTGYSAVEITGQSDELIAVHVTDDGVEFEAVPELEEARVSAVTEELNDRRGLESEHLATVGPAGENRVRFASVMTSDSRAFGRGGMGAVLGAKNVKCLSFRGESTPDVEIPEDVQSEVHEGAATSDSMLKQQGTAFATDVIHDNFSLPTRYFSEQSFEGVEAISGNAVTEKKYKKGTCSSCAFACKLPTRDEETGLETEGPEFETIFSFGSSAGVGDIVDVMKSNELCDELGMDTISCGVAVSAYLAAEDEFGNADLVHDLVEKVARREGIGDTLAEGVDRFHDELGVENWTVKGLEFAGHDGRVIHGQGLSYAVANRGADHMYSTLLEQEYFGELEQEGLDGKPPALVRAENWRAFQDSAIICSHSASSGEMMETHAERLFQSDVDELLAVGERVVEHERHFNNERGMDREDDTLPYEIPDFEAGLDEYYDLRGWTQNGTISDEQLGD</sequence>
<dbReference type="Proteomes" id="UP000001903">
    <property type="component" value="Plasmid pHTUR01"/>
</dbReference>
<dbReference type="KEGG" id="htu:Htur_3833"/>
<dbReference type="GO" id="GO:0046872">
    <property type="term" value="F:metal ion binding"/>
    <property type="evidence" value="ECO:0007669"/>
    <property type="project" value="UniProtKB-KW"/>
</dbReference>
<dbReference type="InterPro" id="IPR013984">
    <property type="entry name" value="Ald_Fedxn_OxRdtase_dom2"/>
</dbReference>
<organism evidence="10 11">
    <name type="scientific">Haloterrigena turkmenica (strain ATCC 51198 / DSM 5511 / JCM 9101 / NCIMB 13204 / VKM B-1734 / 4k)</name>
    <name type="common">Halococcus turkmenicus</name>
    <dbReference type="NCBI Taxonomy" id="543526"/>
    <lineage>
        <taxon>Archaea</taxon>
        <taxon>Methanobacteriati</taxon>
        <taxon>Methanobacteriota</taxon>
        <taxon>Stenosarchaea group</taxon>
        <taxon>Halobacteria</taxon>
        <taxon>Halobacteriales</taxon>
        <taxon>Natrialbaceae</taxon>
        <taxon>Haloterrigena</taxon>
    </lineage>
</organism>
<evidence type="ECO:0000313" key="10">
    <source>
        <dbReference type="EMBL" id="ADB62693.1"/>
    </source>
</evidence>
<keyword evidence="6" id="KW-0408">Iron</keyword>
<keyword evidence="4" id="KW-0479">Metal-binding</keyword>
<keyword evidence="7" id="KW-0411">Iron-sulfur</keyword>
<proteinExistence type="inferred from homology"/>
<reference evidence="10 11" key="1">
    <citation type="journal article" date="2010" name="Stand. Genomic Sci.">
        <title>Complete genome sequence of Haloterrigena turkmenica type strain (4k).</title>
        <authorList>
            <person name="Saunders E."/>
            <person name="Tindall B.J."/>
            <person name="Fahnrich R."/>
            <person name="Lapidus A."/>
            <person name="Copeland A."/>
            <person name="Del Rio T.G."/>
            <person name="Lucas S."/>
            <person name="Chen F."/>
            <person name="Tice H."/>
            <person name="Cheng J.F."/>
            <person name="Han C."/>
            <person name="Detter J.C."/>
            <person name="Bruce D."/>
            <person name="Goodwin L."/>
            <person name="Chain P."/>
            <person name="Pitluck S."/>
            <person name="Pati A."/>
            <person name="Ivanova N."/>
            <person name="Mavromatis K."/>
            <person name="Chen A."/>
            <person name="Palaniappan K."/>
            <person name="Land M."/>
            <person name="Hauser L."/>
            <person name="Chang Y.J."/>
            <person name="Jeffries C.D."/>
            <person name="Brettin T."/>
            <person name="Rohde M."/>
            <person name="Goker M."/>
            <person name="Bristow J."/>
            <person name="Eisen J.A."/>
            <person name="Markowitz V."/>
            <person name="Hugenholtz P."/>
            <person name="Klenk H.P."/>
            <person name="Kyrpides N.C."/>
        </authorList>
    </citation>
    <scope>NUCLEOTIDE SEQUENCE [LARGE SCALE GENOMIC DNA]</scope>
    <source>
        <strain evidence="11">ATCC 51198 / DSM 5511 / JCM 9101 / NCIMB 13204 / VKM B-1734 / 4k</strain>
    </source>
</reference>
<evidence type="ECO:0000256" key="2">
    <source>
        <dbReference type="ARBA" id="ARBA00011032"/>
    </source>
</evidence>
<dbReference type="OrthoDB" id="30771at2157"/>
<evidence type="ECO:0000256" key="8">
    <source>
        <dbReference type="ARBA" id="ARBA00049934"/>
    </source>
</evidence>
<dbReference type="Pfam" id="PF01314">
    <property type="entry name" value="AFOR_C"/>
    <property type="match status" value="1"/>
</dbReference>
<accession>D2RZZ6</accession>
<dbReference type="GO" id="GO:0009055">
    <property type="term" value="F:electron transfer activity"/>
    <property type="evidence" value="ECO:0007669"/>
    <property type="project" value="InterPro"/>
</dbReference>
<dbReference type="SUPFAM" id="SSF48310">
    <property type="entry name" value="Aldehyde ferredoxin oxidoreductase, C-terminal domains"/>
    <property type="match status" value="1"/>
</dbReference>
<keyword evidence="11" id="KW-1185">Reference proteome</keyword>
<dbReference type="EC" id="1.2.7.5" evidence="10"/>
<dbReference type="SMART" id="SM00790">
    <property type="entry name" value="AFOR_N"/>
    <property type="match status" value="1"/>
</dbReference>
<dbReference type="InterPro" id="IPR013985">
    <property type="entry name" value="Ald_Fedxn_OxRdtase_dom3"/>
</dbReference>
<keyword evidence="5 10" id="KW-0560">Oxidoreductase</keyword>
<keyword evidence="3" id="KW-0004">4Fe-4S</keyword>
<evidence type="ECO:0000256" key="1">
    <source>
        <dbReference type="ARBA" id="ARBA00001966"/>
    </source>
</evidence>
<evidence type="ECO:0000256" key="5">
    <source>
        <dbReference type="ARBA" id="ARBA00023002"/>
    </source>
</evidence>
<name>D2RZZ6_HALTV</name>
<gene>
    <name evidence="10" type="ordered locus">Htur_3833</name>
</gene>
<comment type="similarity">
    <text evidence="2">Belongs to the AOR/FOR family.</text>
</comment>
<dbReference type="HOGENOM" id="CLU_020364_1_0_2"/>
<comment type="cofactor">
    <cofactor evidence="8">
        <name>tungstopterin</name>
        <dbReference type="ChEBI" id="CHEBI:30402"/>
    </cofactor>
</comment>
<protein>
    <submittedName>
        <fullName evidence="10">Aldehyde ferredoxin oxidoreductase</fullName>
        <ecNumber evidence="10">1.2.7.5</ecNumber>
    </submittedName>
</protein>
<dbReference type="Gene3D" id="1.10.569.10">
    <property type="entry name" value="Aldehyde Ferredoxin Oxidoreductase Protein, subunit A, domain 2"/>
    <property type="match status" value="1"/>
</dbReference>
<geneLocation type="plasmid" evidence="10 11">
    <name>pHTUR01</name>
</geneLocation>
<dbReference type="PANTHER" id="PTHR30038">
    <property type="entry name" value="ALDEHYDE FERREDOXIN OXIDOREDUCTASE"/>
    <property type="match status" value="1"/>
</dbReference>
<dbReference type="SUPFAM" id="SSF56228">
    <property type="entry name" value="Aldehyde ferredoxin oxidoreductase, N-terminal domain"/>
    <property type="match status" value="1"/>
</dbReference>
<keyword evidence="10" id="KW-0614">Plasmid</keyword>
<feature type="domain" description="Aldehyde ferredoxin oxidoreductase N-terminal" evidence="9">
    <location>
        <begin position="6"/>
        <end position="206"/>
    </location>
</feature>
<dbReference type="GeneID" id="8744461"/>
<dbReference type="InterPro" id="IPR036503">
    <property type="entry name" value="Ald_Fedxn_OxRdtase_N_sf"/>
</dbReference>
<comment type="cofactor">
    <cofactor evidence="1">
        <name>[4Fe-4S] cluster</name>
        <dbReference type="ChEBI" id="CHEBI:49883"/>
    </cofactor>
</comment>